<dbReference type="EMBL" id="JACBFH010000001">
    <property type="protein sequence ID" value="NYY94367.1"/>
    <property type="molecule type" value="Genomic_DNA"/>
</dbReference>
<keyword evidence="4" id="KW-0808">Transferase</keyword>
<dbReference type="GO" id="GO:0005524">
    <property type="term" value="F:ATP binding"/>
    <property type="evidence" value="ECO:0007669"/>
    <property type="project" value="UniProtKB-KW"/>
</dbReference>
<dbReference type="PANTHER" id="PTHR43065">
    <property type="entry name" value="SENSOR HISTIDINE KINASE"/>
    <property type="match status" value="1"/>
</dbReference>
<evidence type="ECO:0000313" key="14">
    <source>
        <dbReference type="EMBL" id="UGX98783.1"/>
    </source>
</evidence>
<comment type="catalytic activity">
    <reaction evidence="1">
        <text>ATP + protein L-histidine = ADP + protein N-phospho-L-histidine.</text>
        <dbReference type="EC" id="2.7.13.3"/>
    </reaction>
</comment>
<dbReference type="SUPFAM" id="SSF47384">
    <property type="entry name" value="Homodimeric domain of signal transducing histidine kinase"/>
    <property type="match status" value="1"/>
</dbReference>
<dbReference type="PRINTS" id="PR00344">
    <property type="entry name" value="BCTRLSENSOR"/>
</dbReference>
<feature type="modified residue" description="4-aspartylphosphate" evidence="9">
    <location>
        <position position="57"/>
    </location>
</feature>
<proteinExistence type="predicted"/>
<keyword evidence="5" id="KW-0547">Nucleotide-binding</keyword>
<keyword evidence="10" id="KW-0175">Coiled coil</keyword>
<evidence type="ECO:0000256" key="3">
    <source>
        <dbReference type="ARBA" id="ARBA00022553"/>
    </source>
</evidence>
<dbReference type="InterPro" id="IPR036097">
    <property type="entry name" value="HisK_dim/P_sf"/>
</dbReference>
<evidence type="ECO:0000256" key="8">
    <source>
        <dbReference type="ARBA" id="ARBA00023012"/>
    </source>
</evidence>
<dbReference type="CDD" id="cd17574">
    <property type="entry name" value="REC_OmpR"/>
    <property type="match status" value="1"/>
</dbReference>
<evidence type="ECO:0000256" key="10">
    <source>
        <dbReference type="SAM" id="Coils"/>
    </source>
</evidence>
<evidence type="ECO:0000259" key="12">
    <source>
        <dbReference type="PROSITE" id="PS50110"/>
    </source>
</evidence>
<dbReference type="InterPro" id="IPR005467">
    <property type="entry name" value="His_kinase_dom"/>
</dbReference>
<dbReference type="GO" id="GO:0000155">
    <property type="term" value="F:phosphorelay sensor kinase activity"/>
    <property type="evidence" value="ECO:0007669"/>
    <property type="project" value="InterPro"/>
</dbReference>
<accession>A0A7Z0TUB4</accession>
<dbReference type="Gene3D" id="3.40.50.2300">
    <property type="match status" value="2"/>
</dbReference>
<dbReference type="CDD" id="cd00156">
    <property type="entry name" value="REC"/>
    <property type="match status" value="1"/>
</dbReference>
<dbReference type="SUPFAM" id="SSF52172">
    <property type="entry name" value="CheY-like"/>
    <property type="match status" value="2"/>
</dbReference>
<dbReference type="InterPro" id="IPR003594">
    <property type="entry name" value="HATPase_dom"/>
</dbReference>
<evidence type="ECO:0000256" key="1">
    <source>
        <dbReference type="ARBA" id="ARBA00000085"/>
    </source>
</evidence>
<dbReference type="EC" id="2.7.13.3" evidence="2"/>
<keyword evidence="8" id="KW-0902">Two-component regulatory system</keyword>
<dbReference type="InterPro" id="IPR036890">
    <property type="entry name" value="HATPase_C_sf"/>
</dbReference>
<evidence type="ECO:0000256" key="9">
    <source>
        <dbReference type="PROSITE-ProRule" id="PRU00169"/>
    </source>
</evidence>
<evidence type="ECO:0000256" key="7">
    <source>
        <dbReference type="ARBA" id="ARBA00022840"/>
    </source>
</evidence>
<protein>
    <recommendedName>
        <fullName evidence="2">histidine kinase</fullName>
        <ecNumber evidence="2">2.7.13.3</ecNumber>
    </recommendedName>
</protein>
<feature type="domain" description="Response regulatory" evidence="12">
    <location>
        <begin position="8"/>
        <end position="123"/>
    </location>
</feature>
<dbReference type="SMART" id="SM00448">
    <property type="entry name" value="REC"/>
    <property type="match status" value="2"/>
</dbReference>
<dbReference type="SMART" id="SM00387">
    <property type="entry name" value="HATPase_c"/>
    <property type="match status" value="1"/>
</dbReference>
<dbReference type="SMART" id="SM00388">
    <property type="entry name" value="HisKA"/>
    <property type="match status" value="1"/>
</dbReference>
<dbReference type="SUPFAM" id="SSF55874">
    <property type="entry name" value="ATPase domain of HSP90 chaperone/DNA topoisomerase II/histidine kinase"/>
    <property type="match status" value="1"/>
</dbReference>
<evidence type="ECO:0000313" key="13">
    <source>
        <dbReference type="EMBL" id="NYY94367.1"/>
    </source>
</evidence>
<dbReference type="EMBL" id="CP088280">
    <property type="protein sequence ID" value="UGX98783.1"/>
    <property type="molecule type" value="Genomic_DNA"/>
</dbReference>
<feature type="domain" description="Histidine kinase" evidence="11">
    <location>
        <begin position="186"/>
        <end position="396"/>
    </location>
</feature>
<feature type="modified residue" description="4-aspartylphosphate" evidence="9">
    <location>
        <position position="465"/>
    </location>
</feature>
<dbReference type="Pfam" id="PF02518">
    <property type="entry name" value="HATPase_c"/>
    <property type="match status" value="1"/>
</dbReference>
<evidence type="ECO:0000256" key="2">
    <source>
        <dbReference type="ARBA" id="ARBA00012438"/>
    </source>
</evidence>
<dbReference type="AlphaFoldDB" id="A0A7Z0TUB4"/>
<dbReference type="RefSeq" id="WP_166352885.1">
    <property type="nucleotide sequence ID" value="NZ_CP088280.1"/>
</dbReference>
<dbReference type="Pfam" id="PF00512">
    <property type="entry name" value="HisKA"/>
    <property type="match status" value="1"/>
</dbReference>
<dbReference type="Gene3D" id="3.30.565.10">
    <property type="entry name" value="Histidine kinase-like ATPase, C-terminal domain"/>
    <property type="match status" value="1"/>
</dbReference>
<reference evidence="13" key="2">
    <citation type="submission" date="2020-06" db="EMBL/GenBank/DDBJ databases">
        <title>Whole Genome Sequence of Bradyrhizobium sp. Strain 323S2.</title>
        <authorList>
            <person name="Bromfield E.S.P."/>
        </authorList>
    </citation>
    <scope>NUCLEOTIDE SEQUENCE [LARGE SCALE GENOMIC DNA]</scope>
    <source>
        <strain evidence="13">323S2</strain>
    </source>
</reference>
<dbReference type="PROSITE" id="PS50110">
    <property type="entry name" value="RESPONSE_REGULATORY"/>
    <property type="match status" value="2"/>
</dbReference>
<gene>
    <name evidence="14" type="ORF">G6321_00028180</name>
    <name evidence="13" type="ORF">G6321_40055</name>
</gene>
<reference evidence="14 15" key="1">
    <citation type="journal article" date="2017" name="Syst. Appl. Microbiol.">
        <title>Soybeans inoculated with root zone soils of Canadian native legumes harbour diverse and novel Bradyrhizobium spp. that possess agricultural potential.</title>
        <authorList>
            <person name="Bromfield E.S.P."/>
            <person name="Cloutier S."/>
            <person name="Tambong J.T."/>
            <person name="Tran Thi T.V."/>
        </authorList>
    </citation>
    <scope>NUCLEOTIDE SEQUENCE [LARGE SCALE GENOMIC DNA]</scope>
    <source>
        <strain evidence="14 15">323S2</strain>
    </source>
</reference>
<dbReference type="PROSITE" id="PS50109">
    <property type="entry name" value="HIS_KIN"/>
    <property type="match status" value="1"/>
</dbReference>
<dbReference type="PANTHER" id="PTHR43065:SF46">
    <property type="entry name" value="C4-DICARBOXYLATE TRANSPORT SENSOR PROTEIN DCTB"/>
    <property type="match status" value="1"/>
</dbReference>
<evidence type="ECO:0000259" key="11">
    <source>
        <dbReference type="PROSITE" id="PS50109"/>
    </source>
</evidence>
<dbReference type="Gene3D" id="1.10.287.130">
    <property type="match status" value="1"/>
</dbReference>
<dbReference type="InterPro" id="IPR001789">
    <property type="entry name" value="Sig_transdc_resp-reg_receiver"/>
</dbReference>
<dbReference type="InterPro" id="IPR004358">
    <property type="entry name" value="Sig_transdc_His_kin-like_C"/>
</dbReference>
<feature type="coiled-coil region" evidence="10">
    <location>
        <begin position="125"/>
        <end position="177"/>
    </location>
</feature>
<sequence length="536" mass="57588">MSSSEKIVILNVDDLESQRYVKTRDLQAAGFAVIEARTGAEALRLIEQHMPPLVLLDVQLPDISGFEVCAFIKQKWPQVMVLQTSATFTEAEDRVSGLNAGADSYLVQPAEPVELAASINALLRVRRSEDALRSLNATLDKQVQERTEELEQANRKLRQEVAQRQKAESELLQAQKMEAVGQLTGGLAHDFNNLLTAVVGNLDLIRARATDPRIGRLAENAFKAAERGSKLTAQLLAFSRTQKLATESVDLNRLILDASELLNQSLGASITIKTDLDARAPFVVADYNQLEVSLLNLAINARDAMPDGGTLTIATARNDGDDRRVTLSVTDTGTGMPPDVIARAFDPFYTTKPPGKGTGLGLSQVYGLVRQMGGDVDIKSEVGRGTSVELSLRRSIAGAEVTAEAQAASESGHAERILVVDDDHDVRSLMTSFLSEIGYVVHEADHGSAALAMQKTVNPQLMIIDFSMPGTNGAEVVKAARAVQPSLPVLFVSGYADSAALEAAMGNAPFLRKPFRPAELASAVRTALDAGSSHKP</sequence>
<keyword evidence="3 9" id="KW-0597">Phosphoprotein</keyword>
<name>A0A7Z0TUB4_9BRAD</name>
<dbReference type="InterPro" id="IPR011006">
    <property type="entry name" value="CheY-like_superfamily"/>
</dbReference>
<keyword evidence="7" id="KW-0067">ATP-binding</keyword>
<feature type="domain" description="Response regulatory" evidence="12">
    <location>
        <begin position="416"/>
        <end position="528"/>
    </location>
</feature>
<dbReference type="Pfam" id="PF00072">
    <property type="entry name" value="Response_reg"/>
    <property type="match status" value="2"/>
</dbReference>
<evidence type="ECO:0000313" key="15">
    <source>
        <dbReference type="Proteomes" id="UP000564836"/>
    </source>
</evidence>
<evidence type="ECO:0000256" key="5">
    <source>
        <dbReference type="ARBA" id="ARBA00022741"/>
    </source>
</evidence>
<organism evidence="13">
    <name type="scientific">Bradyrhizobium barranii subsp. barranii</name>
    <dbReference type="NCBI Taxonomy" id="2823807"/>
    <lineage>
        <taxon>Bacteria</taxon>
        <taxon>Pseudomonadati</taxon>
        <taxon>Pseudomonadota</taxon>
        <taxon>Alphaproteobacteria</taxon>
        <taxon>Hyphomicrobiales</taxon>
        <taxon>Nitrobacteraceae</taxon>
        <taxon>Bradyrhizobium</taxon>
        <taxon>Bradyrhizobium barranii</taxon>
    </lineage>
</organism>
<keyword evidence="6" id="KW-0418">Kinase</keyword>
<dbReference type="Proteomes" id="UP000564836">
    <property type="component" value="Chromosome"/>
</dbReference>
<dbReference type="InterPro" id="IPR003661">
    <property type="entry name" value="HisK_dim/P_dom"/>
</dbReference>
<evidence type="ECO:0000256" key="4">
    <source>
        <dbReference type="ARBA" id="ARBA00022679"/>
    </source>
</evidence>
<dbReference type="CDD" id="cd00082">
    <property type="entry name" value="HisKA"/>
    <property type="match status" value="1"/>
</dbReference>
<reference evidence="14 15" key="3">
    <citation type="journal article" date="2022" name="Int. J. Syst. Evol. Microbiol.">
        <title>Strains of Bradyrhizobium barranii sp. nov. associated with legumes native to Canada are symbionts of soybeans and belong to different subspecies (subsp. barranii subsp. nov. and subsp. apii subsp. nov.) and symbiovars (sv. glycinearum and sv. septentrionale).</title>
        <authorList>
            <person name="Bromfield E.S.P."/>
            <person name="Cloutier S."/>
            <person name="Wasai-Hara S."/>
            <person name="Minamisawa K."/>
        </authorList>
    </citation>
    <scope>NUCLEOTIDE SEQUENCE [LARGE SCALE GENOMIC DNA]</scope>
    <source>
        <strain evidence="14 15">323S2</strain>
    </source>
</reference>
<evidence type="ECO:0000256" key="6">
    <source>
        <dbReference type="ARBA" id="ARBA00022777"/>
    </source>
</evidence>